<dbReference type="InterPro" id="IPR011990">
    <property type="entry name" value="TPR-like_helical_dom_sf"/>
</dbReference>
<gene>
    <name evidence="3" type="ORF">V6N11_019523</name>
</gene>
<dbReference type="Pfam" id="PF01535">
    <property type="entry name" value="PPR"/>
    <property type="match status" value="1"/>
</dbReference>
<dbReference type="Pfam" id="PF13041">
    <property type="entry name" value="PPR_2"/>
    <property type="match status" value="1"/>
</dbReference>
<dbReference type="InterPro" id="IPR002885">
    <property type="entry name" value="PPR_rpt"/>
</dbReference>
<protein>
    <recommendedName>
        <fullName evidence="5">Pentatricopeptide repeat-containing protein</fullName>
    </recommendedName>
</protein>
<dbReference type="PANTHER" id="PTHR47926">
    <property type="entry name" value="PENTATRICOPEPTIDE REPEAT-CONTAINING PROTEIN"/>
    <property type="match status" value="1"/>
</dbReference>
<keyword evidence="4" id="KW-1185">Reference proteome</keyword>
<dbReference type="Gene3D" id="1.25.40.10">
    <property type="entry name" value="Tetratricopeptide repeat domain"/>
    <property type="match status" value="2"/>
</dbReference>
<comment type="caution">
    <text evidence="3">The sequence shown here is derived from an EMBL/GenBank/DDBJ whole genome shotgun (WGS) entry which is preliminary data.</text>
</comment>
<evidence type="ECO:0008006" key="5">
    <source>
        <dbReference type="Google" id="ProtNLM"/>
    </source>
</evidence>
<keyword evidence="1" id="KW-0677">Repeat</keyword>
<evidence type="ECO:0000256" key="2">
    <source>
        <dbReference type="PROSITE-ProRule" id="PRU00708"/>
    </source>
</evidence>
<dbReference type="Proteomes" id="UP001396334">
    <property type="component" value="Unassembled WGS sequence"/>
</dbReference>
<dbReference type="InterPro" id="IPR046960">
    <property type="entry name" value="PPR_At4g14850-like_plant"/>
</dbReference>
<dbReference type="EMBL" id="JBBPBN010001592">
    <property type="protein sequence ID" value="KAK8477914.1"/>
    <property type="molecule type" value="Genomic_DNA"/>
</dbReference>
<dbReference type="NCBIfam" id="TIGR00756">
    <property type="entry name" value="PPR"/>
    <property type="match status" value="1"/>
</dbReference>
<feature type="repeat" description="PPR" evidence="2">
    <location>
        <begin position="116"/>
        <end position="150"/>
    </location>
</feature>
<dbReference type="PROSITE" id="PS51375">
    <property type="entry name" value="PPR"/>
    <property type="match status" value="2"/>
</dbReference>
<evidence type="ECO:0000313" key="4">
    <source>
        <dbReference type="Proteomes" id="UP001396334"/>
    </source>
</evidence>
<evidence type="ECO:0000256" key="1">
    <source>
        <dbReference type="ARBA" id="ARBA00022737"/>
    </source>
</evidence>
<feature type="repeat" description="PPR" evidence="2">
    <location>
        <begin position="15"/>
        <end position="49"/>
    </location>
</feature>
<accession>A0ABR1ZCB8</accession>
<organism evidence="3 4">
    <name type="scientific">Hibiscus sabdariffa</name>
    <name type="common">roselle</name>
    <dbReference type="NCBI Taxonomy" id="183260"/>
    <lineage>
        <taxon>Eukaryota</taxon>
        <taxon>Viridiplantae</taxon>
        <taxon>Streptophyta</taxon>
        <taxon>Embryophyta</taxon>
        <taxon>Tracheophyta</taxon>
        <taxon>Spermatophyta</taxon>
        <taxon>Magnoliopsida</taxon>
        <taxon>eudicotyledons</taxon>
        <taxon>Gunneridae</taxon>
        <taxon>Pentapetalae</taxon>
        <taxon>rosids</taxon>
        <taxon>malvids</taxon>
        <taxon>Malvales</taxon>
        <taxon>Malvaceae</taxon>
        <taxon>Malvoideae</taxon>
        <taxon>Hibiscus</taxon>
    </lineage>
</organism>
<sequence length="159" mass="17797">MDVARRLFDKMSKPNLVSYNSLISGYNQMSAFDKAMQVFTEARKSCIKLDQFTYAGGLNVCAQTGDLKQGKLIHGLIVVSGLIGKAFLTNSSIDMYCKCECVAQARFLFENSKEVDEISWNAWISGYVPMNKNEEMLKLLISMHRNGLNLNTYTVGSVL</sequence>
<proteinExistence type="predicted"/>
<evidence type="ECO:0000313" key="3">
    <source>
        <dbReference type="EMBL" id="KAK8477914.1"/>
    </source>
</evidence>
<name>A0ABR1ZCB8_9ROSI</name>
<reference evidence="3 4" key="1">
    <citation type="journal article" date="2024" name="G3 (Bethesda)">
        <title>Genome assembly of Hibiscus sabdariffa L. provides insights into metabolisms of medicinal natural products.</title>
        <authorList>
            <person name="Kim T."/>
        </authorList>
    </citation>
    <scope>NUCLEOTIDE SEQUENCE [LARGE SCALE GENOMIC DNA]</scope>
    <source>
        <strain evidence="3">TK-2024</strain>
        <tissue evidence="3">Old leaves</tissue>
    </source>
</reference>